<accession>A0ABV0Q3S7</accession>
<evidence type="ECO:0000256" key="1">
    <source>
        <dbReference type="SAM" id="MobiDB-lite"/>
    </source>
</evidence>
<keyword evidence="3" id="KW-1185">Reference proteome</keyword>
<dbReference type="Proteomes" id="UP001434883">
    <property type="component" value="Unassembled WGS sequence"/>
</dbReference>
<reference evidence="2 3" key="1">
    <citation type="submission" date="2021-06" db="EMBL/GenBank/DDBJ databases">
        <authorList>
            <person name="Palmer J.M."/>
        </authorList>
    </citation>
    <scope>NUCLEOTIDE SEQUENCE [LARGE SCALE GENOMIC DNA]</scope>
    <source>
        <strain evidence="2 3">XC_2019</strain>
        <tissue evidence="2">Muscle</tissue>
    </source>
</reference>
<gene>
    <name evidence="2" type="ORF">XENOCAPTIV_010714</name>
</gene>
<evidence type="ECO:0008006" key="4">
    <source>
        <dbReference type="Google" id="ProtNLM"/>
    </source>
</evidence>
<organism evidence="2 3">
    <name type="scientific">Xenoophorus captivus</name>
    <dbReference type="NCBI Taxonomy" id="1517983"/>
    <lineage>
        <taxon>Eukaryota</taxon>
        <taxon>Metazoa</taxon>
        <taxon>Chordata</taxon>
        <taxon>Craniata</taxon>
        <taxon>Vertebrata</taxon>
        <taxon>Euteleostomi</taxon>
        <taxon>Actinopterygii</taxon>
        <taxon>Neopterygii</taxon>
        <taxon>Teleostei</taxon>
        <taxon>Neoteleostei</taxon>
        <taxon>Acanthomorphata</taxon>
        <taxon>Ovalentaria</taxon>
        <taxon>Atherinomorphae</taxon>
        <taxon>Cyprinodontiformes</taxon>
        <taxon>Goodeidae</taxon>
        <taxon>Xenoophorus</taxon>
    </lineage>
</organism>
<dbReference type="EMBL" id="JAHRIN010000022">
    <property type="protein sequence ID" value="MEQ2190404.1"/>
    <property type="molecule type" value="Genomic_DNA"/>
</dbReference>
<evidence type="ECO:0000313" key="2">
    <source>
        <dbReference type="EMBL" id="MEQ2190404.1"/>
    </source>
</evidence>
<feature type="region of interest" description="Disordered" evidence="1">
    <location>
        <begin position="1"/>
        <end position="64"/>
    </location>
</feature>
<feature type="non-terminal residue" evidence="2">
    <location>
        <position position="1"/>
    </location>
</feature>
<sequence length="64" mass="6875">EESDNESDGQGKEKPGNEDIAEEEEQQPGAGEPTAQRPGPKADNVEERLQMPPSDSSVSQNAPR</sequence>
<evidence type="ECO:0000313" key="3">
    <source>
        <dbReference type="Proteomes" id="UP001434883"/>
    </source>
</evidence>
<comment type="caution">
    <text evidence="2">The sequence shown here is derived from an EMBL/GenBank/DDBJ whole genome shotgun (WGS) entry which is preliminary data.</text>
</comment>
<name>A0ABV0Q3S7_9TELE</name>
<feature type="compositionally biased region" description="Polar residues" evidence="1">
    <location>
        <begin position="53"/>
        <end position="64"/>
    </location>
</feature>
<protein>
    <recommendedName>
        <fullName evidence="4">GAGE domain-containing protein</fullName>
    </recommendedName>
</protein>
<proteinExistence type="predicted"/>